<evidence type="ECO:0000313" key="2">
    <source>
        <dbReference type="EMBL" id="OSX56467.1"/>
    </source>
</evidence>
<dbReference type="STRING" id="670580.A0A1X6MJ47"/>
<evidence type="ECO:0000313" key="3">
    <source>
        <dbReference type="Proteomes" id="UP000194127"/>
    </source>
</evidence>
<gene>
    <name evidence="2" type="ORF">POSPLADRAFT_1050680</name>
</gene>
<feature type="transmembrane region" description="Helical" evidence="1">
    <location>
        <begin position="236"/>
        <end position="258"/>
    </location>
</feature>
<proteinExistence type="predicted"/>
<reference evidence="2 3" key="1">
    <citation type="submission" date="2017-04" db="EMBL/GenBank/DDBJ databases">
        <title>Genome Sequence of the Model Brown-Rot Fungus Postia placenta SB12.</title>
        <authorList>
            <consortium name="DOE Joint Genome Institute"/>
            <person name="Gaskell J."/>
            <person name="Kersten P."/>
            <person name="Larrondo L.F."/>
            <person name="Canessa P."/>
            <person name="Martinez D."/>
            <person name="Hibbett D."/>
            <person name="Schmoll M."/>
            <person name="Kubicek C.P."/>
            <person name="Martinez A.T."/>
            <person name="Yadav J."/>
            <person name="Master E."/>
            <person name="Magnuson J.K."/>
            <person name="James T."/>
            <person name="Yaver D."/>
            <person name="Berka R."/>
            <person name="Labutti K."/>
            <person name="Lipzen A."/>
            <person name="Aerts A."/>
            <person name="Barry K."/>
            <person name="Henrissat B."/>
            <person name="Blanchette R."/>
            <person name="Grigoriev I."/>
            <person name="Cullen D."/>
        </authorList>
    </citation>
    <scope>NUCLEOTIDE SEQUENCE [LARGE SCALE GENOMIC DNA]</scope>
    <source>
        <strain evidence="2 3">MAD-698-R-SB12</strain>
    </source>
</reference>
<dbReference type="GeneID" id="36324987"/>
<evidence type="ECO:0008006" key="4">
    <source>
        <dbReference type="Google" id="ProtNLM"/>
    </source>
</evidence>
<dbReference type="AlphaFoldDB" id="A0A1X6MJ47"/>
<dbReference type="EMBL" id="KZ110613">
    <property type="protein sequence ID" value="OSX56467.1"/>
    <property type="molecule type" value="Genomic_DNA"/>
</dbReference>
<keyword evidence="1" id="KW-1133">Transmembrane helix</keyword>
<evidence type="ECO:0000256" key="1">
    <source>
        <dbReference type="SAM" id="Phobius"/>
    </source>
</evidence>
<protein>
    <recommendedName>
        <fullName evidence="4">CCHC-type domain-containing protein</fullName>
    </recommendedName>
</protein>
<keyword evidence="1" id="KW-0812">Transmembrane</keyword>
<organism evidence="2 3">
    <name type="scientific">Postia placenta MAD-698-R-SB12</name>
    <dbReference type="NCBI Taxonomy" id="670580"/>
    <lineage>
        <taxon>Eukaryota</taxon>
        <taxon>Fungi</taxon>
        <taxon>Dikarya</taxon>
        <taxon>Basidiomycota</taxon>
        <taxon>Agaricomycotina</taxon>
        <taxon>Agaricomycetes</taxon>
        <taxon>Polyporales</taxon>
        <taxon>Adustoporiaceae</taxon>
        <taxon>Rhodonia</taxon>
    </lineage>
</organism>
<keyword evidence="1" id="KW-0472">Membrane</keyword>
<name>A0A1X6MJ47_9APHY</name>
<accession>A0A1X6MJ47</accession>
<dbReference type="Proteomes" id="UP000194127">
    <property type="component" value="Unassembled WGS sequence"/>
</dbReference>
<keyword evidence="3" id="KW-1185">Reference proteome</keyword>
<dbReference type="RefSeq" id="XP_024333261.1">
    <property type="nucleotide sequence ID" value="XM_024480037.1"/>
</dbReference>
<dbReference type="OrthoDB" id="3049716at2759"/>
<sequence length="279" mass="29569">MTRLELKWQVTTGSIIGSNLAATSSATAFVTKSHGNSSKPRKTCSNCNMTGHEIADCFQLGGAMEGKCAEVLTTKCPCLDKGKSGGSKVLHDPDGRMFMLSNTGDTMYIDTTASMASSSAAKAPSTKFASLTVDTPDPVDLWAFPTLSPADTFKYSTLTRSLTDEDTASVDWGHHSSTASVTALATAAPAAAAALGTAPFFFDFSASTHLSPCKDNFSDLVAIAPHGIRGINGSVIYMHGVSTIVLAIPIIALSLTWLRPTFYQGVNELCNSWDWCMWT</sequence>